<gene>
    <name evidence="1" type="ORF">BC008_41905</name>
</gene>
<dbReference type="EMBL" id="LMTZ01000107">
    <property type="protein sequence ID" value="KST65486.1"/>
    <property type="molecule type" value="Genomic_DNA"/>
</dbReference>
<reference evidence="1 2" key="1">
    <citation type="journal article" date="2015" name="Genome Announc.">
        <title>Draft Genome of the Euendolithic (true boring) Cyanobacterium Mastigocoleus testarum strain BC008.</title>
        <authorList>
            <person name="Guida B.S."/>
            <person name="Garcia-Pichel F."/>
        </authorList>
    </citation>
    <scope>NUCLEOTIDE SEQUENCE [LARGE SCALE GENOMIC DNA]</scope>
    <source>
        <strain evidence="1 2">BC008</strain>
    </source>
</reference>
<dbReference type="InterPro" id="IPR047738">
    <property type="entry name" value="SAV_2336-like_N"/>
</dbReference>
<protein>
    <submittedName>
        <fullName evidence="1">Uncharacterized protein</fullName>
    </submittedName>
</protein>
<dbReference type="AlphaFoldDB" id="A0A0V7ZM38"/>
<evidence type="ECO:0000313" key="2">
    <source>
        <dbReference type="Proteomes" id="UP000053372"/>
    </source>
</evidence>
<comment type="caution">
    <text evidence="1">The sequence shown here is derived from an EMBL/GenBank/DDBJ whole genome shotgun (WGS) entry which is preliminary data.</text>
</comment>
<dbReference type="RefSeq" id="WP_036266990.1">
    <property type="nucleotide sequence ID" value="NZ_LMTZ01000107.1"/>
</dbReference>
<accession>A0A0V7ZM38</accession>
<keyword evidence="2" id="KW-1185">Reference proteome</keyword>
<organism evidence="1 2">
    <name type="scientific">Mastigocoleus testarum BC008</name>
    <dbReference type="NCBI Taxonomy" id="371196"/>
    <lineage>
        <taxon>Bacteria</taxon>
        <taxon>Bacillati</taxon>
        <taxon>Cyanobacteriota</taxon>
        <taxon>Cyanophyceae</taxon>
        <taxon>Nostocales</taxon>
        <taxon>Hapalosiphonaceae</taxon>
        <taxon>Mastigocoleus</taxon>
    </lineage>
</organism>
<sequence length="433" mass="48908">MSKLSSSNHTVERLVTHLERSGLIKGLGLSDEDIADAIWLTLQMGVVEIETVEEQSNSLESEDQVIINEIEETPISDLDSSETNSTVEVYEQKAINQDFESEETPKGLPFQVPAAPAIQNKLPIGRALRPLMRKVSSSTRTIIDAEATVNRIAEQNIWLPVTKPEPERWLDLELVVEESRSSFIWTETVDELQQLLQNHGAFRTVRVWSFSSTDCRYLELSRRRKGNQKSHYKHSYRELIHSNKRGLILIVSDCTSNIWQQNNIYECLHKLSNKLPTAIMQLFPERLWQSSQLGLGYKLQLSAFNPGVPNSKLVLPSLWEELETEQILKLPVVTLEAFSLAQWSKVLAGFGNTRTPGFVFELEFLKEQFAQVINQQSTNPESITDNSQEISVEELAEEVVDRFLATASPTAQKLAGLMAAAPVSLPVVNLIRR</sequence>
<evidence type="ECO:0000313" key="1">
    <source>
        <dbReference type="EMBL" id="KST65486.1"/>
    </source>
</evidence>
<dbReference type="NCBIfam" id="NF041121">
    <property type="entry name" value="SAV_2336_NTERM"/>
    <property type="match status" value="1"/>
</dbReference>
<dbReference type="Proteomes" id="UP000053372">
    <property type="component" value="Unassembled WGS sequence"/>
</dbReference>
<name>A0A0V7ZM38_9CYAN</name>
<dbReference type="OrthoDB" id="3981129at2"/>
<proteinExistence type="predicted"/>